<evidence type="ECO:0000256" key="1">
    <source>
        <dbReference type="HAMAP-Rule" id="MF_01112"/>
    </source>
</evidence>
<dbReference type="Proteomes" id="UP000030787">
    <property type="component" value="Chromosome"/>
</dbReference>
<accession>A0A0A7LDG8</accession>
<dbReference type="STRING" id="1577791.Mpt1_c12220"/>
<dbReference type="PANTHER" id="PTHR39652">
    <property type="entry name" value="UPF0201 PROTEIN TK1335"/>
    <property type="match status" value="1"/>
</dbReference>
<dbReference type="RefSeq" id="WP_048113122.1">
    <property type="nucleotide sequence ID" value="NZ_CP010070.1"/>
</dbReference>
<keyword evidence="3" id="KW-1185">Reference proteome</keyword>
<evidence type="ECO:0000313" key="3">
    <source>
        <dbReference type="Proteomes" id="UP000030787"/>
    </source>
</evidence>
<dbReference type="AlphaFoldDB" id="A0A0A7LDG8"/>
<comment type="similarity">
    <text evidence="1">Belongs to the UPF0201 family.</text>
</comment>
<dbReference type="InterPro" id="IPR002739">
    <property type="entry name" value="PAB1135-like"/>
</dbReference>
<protein>
    <recommendedName>
        <fullName evidence="1">UPF0201 protein Mpt1_c12220</fullName>
    </recommendedName>
</protein>
<dbReference type="OrthoDB" id="52994at2157"/>
<dbReference type="GeneID" id="24818884"/>
<name>A0A0A7LDG8_9ARCH</name>
<reference evidence="2 3" key="1">
    <citation type="journal article" date="2014" name="Appl. Environ. Microbiol.">
        <title>Comparative Genome Analysis of 'Candidatus Methanoplasma termitum' Indicates a New Mode of Energy Metabolism in the Seventh Order of Methanogens.</title>
        <authorList>
            <person name="Lang K."/>
            <person name="Schuldes J."/>
            <person name="Klingl A."/>
            <person name="Poehlein A."/>
            <person name="Daniel R."/>
            <person name="Brune A."/>
        </authorList>
    </citation>
    <scope>NUCLEOTIDE SEQUENCE [LARGE SCALE GENOMIC DNA]</scope>
    <source>
        <strain evidence="3">Mpt1</strain>
    </source>
</reference>
<dbReference type="EMBL" id="CP010070">
    <property type="protein sequence ID" value="AIZ57084.1"/>
    <property type="molecule type" value="Genomic_DNA"/>
</dbReference>
<dbReference type="SUPFAM" id="SSF55282">
    <property type="entry name" value="RL5-like"/>
    <property type="match status" value="1"/>
</dbReference>
<dbReference type="PANTHER" id="PTHR39652:SF1">
    <property type="entry name" value="UPF0201 PROTEIN TK1335"/>
    <property type="match status" value="1"/>
</dbReference>
<gene>
    <name evidence="2" type="ORF">Mpt1_c12220</name>
</gene>
<dbReference type="Pfam" id="PF01877">
    <property type="entry name" value="RNA_binding"/>
    <property type="match status" value="1"/>
</dbReference>
<proteinExistence type="inferred from homology"/>
<dbReference type="KEGG" id="mear:Mpt1_c12220"/>
<sequence length="126" mass="14051">MVSVQITCPVYPSEDPEKVKDAILNIFPGASLETDDRWIRGEADTDKFYKLIRKQKILDSTRSMMFKGARGGRITLHLNKQVAVVGKISFTEPRTILGTITVTIECDDPEVLIDSIAPRTVDGEEV</sequence>
<dbReference type="HOGENOM" id="CLU_134829_0_0_2"/>
<evidence type="ECO:0000313" key="2">
    <source>
        <dbReference type="EMBL" id="AIZ57084.1"/>
    </source>
</evidence>
<dbReference type="InterPro" id="IPR022803">
    <property type="entry name" value="Ribosomal_uL5_dom_sf"/>
</dbReference>
<dbReference type="Gene3D" id="3.30.1440.10">
    <property type="match status" value="1"/>
</dbReference>
<dbReference type="HAMAP" id="MF_01112">
    <property type="entry name" value="UPF0201"/>
    <property type="match status" value="1"/>
</dbReference>
<organism evidence="2 3">
    <name type="scientific">Candidatus Methanoplasma termitum</name>
    <dbReference type="NCBI Taxonomy" id="1577791"/>
    <lineage>
        <taxon>Archaea</taxon>
        <taxon>Methanobacteriati</taxon>
        <taxon>Thermoplasmatota</taxon>
        <taxon>Thermoplasmata</taxon>
        <taxon>Methanomassiliicoccales</taxon>
        <taxon>Methanomassiliicoccaceae</taxon>
        <taxon>Candidatus Methanoplasma</taxon>
    </lineage>
</organism>